<comment type="caution">
    <text evidence="1">The sequence shown here is derived from an EMBL/GenBank/DDBJ whole genome shotgun (WGS) entry which is preliminary data.</text>
</comment>
<dbReference type="RefSeq" id="WP_147206235.1">
    <property type="nucleotide sequence ID" value="NZ_BJYT01000039.1"/>
</dbReference>
<sequence length="69" mass="7774">MDHFRFRARFDGAGQKVDIWKVKYAGIAPVNLTGTKPGNNAFPDVSDDGKWIVFCGVRNENGKENKEIF</sequence>
<evidence type="ECO:0000313" key="1">
    <source>
        <dbReference type="EMBL" id="GEO12108.1"/>
    </source>
</evidence>
<dbReference type="EMBL" id="BJYT01000039">
    <property type="protein sequence ID" value="GEO12108.1"/>
    <property type="molecule type" value="Genomic_DNA"/>
</dbReference>
<dbReference type="Proteomes" id="UP000321513">
    <property type="component" value="Unassembled WGS sequence"/>
</dbReference>
<dbReference type="InterPro" id="IPR011659">
    <property type="entry name" value="WD40"/>
</dbReference>
<organism evidence="1 2">
    <name type="scientific">Segetibacter aerophilus</name>
    <dbReference type="NCBI Taxonomy" id="670293"/>
    <lineage>
        <taxon>Bacteria</taxon>
        <taxon>Pseudomonadati</taxon>
        <taxon>Bacteroidota</taxon>
        <taxon>Chitinophagia</taxon>
        <taxon>Chitinophagales</taxon>
        <taxon>Chitinophagaceae</taxon>
        <taxon>Segetibacter</taxon>
    </lineage>
</organism>
<dbReference type="Gene3D" id="2.120.10.30">
    <property type="entry name" value="TolB, C-terminal domain"/>
    <property type="match status" value="1"/>
</dbReference>
<evidence type="ECO:0000313" key="2">
    <source>
        <dbReference type="Proteomes" id="UP000321513"/>
    </source>
</evidence>
<dbReference type="AlphaFoldDB" id="A0A512BJG9"/>
<reference evidence="1 2" key="1">
    <citation type="submission" date="2019-07" db="EMBL/GenBank/DDBJ databases">
        <title>Whole genome shotgun sequence of Segetibacter aerophilus NBRC 106135.</title>
        <authorList>
            <person name="Hosoyama A."/>
            <person name="Uohara A."/>
            <person name="Ohji S."/>
            <person name="Ichikawa N."/>
        </authorList>
    </citation>
    <scope>NUCLEOTIDE SEQUENCE [LARGE SCALE GENOMIC DNA]</scope>
    <source>
        <strain evidence="1 2">NBRC 106135</strain>
    </source>
</reference>
<dbReference type="Pfam" id="PF07676">
    <property type="entry name" value="PD40"/>
    <property type="match status" value="1"/>
</dbReference>
<proteinExistence type="predicted"/>
<protein>
    <submittedName>
        <fullName evidence="1">Uncharacterized protein</fullName>
    </submittedName>
</protein>
<accession>A0A512BJG9</accession>
<dbReference type="InterPro" id="IPR011042">
    <property type="entry name" value="6-blade_b-propeller_TolB-like"/>
</dbReference>
<keyword evidence="2" id="KW-1185">Reference proteome</keyword>
<name>A0A512BJG9_9BACT</name>
<gene>
    <name evidence="1" type="ORF">SAE01_46040</name>
</gene>
<dbReference type="SUPFAM" id="SSF82171">
    <property type="entry name" value="DPP6 N-terminal domain-like"/>
    <property type="match status" value="1"/>
</dbReference>